<keyword evidence="1" id="KW-1133">Transmembrane helix</keyword>
<dbReference type="GeneID" id="68294655"/>
<evidence type="ECO:0000313" key="3">
    <source>
        <dbReference type="Proteomes" id="UP000825890"/>
    </source>
</evidence>
<proteinExistence type="predicted"/>
<keyword evidence="1" id="KW-0812">Transmembrane</keyword>
<feature type="transmembrane region" description="Helical" evidence="1">
    <location>
        <begin position="67"/>
        <end position="85"/>
    </location>
</feature>
<dbReference type="RefSeq" id="XP_044660421.1">
    <property type="nucleotide sequence ID" value="XM_044804486.1"/>
</dbReference>
<dbReference type="Proteomes" id="UP000825890">
    <property type="component" value="Unassembled WGS sequence"/>
</dbReference>
<name>A0A9P3CN98_9PEZI</name>
<organism evidence="2 3">
    <name type="scientific">Cercospora kikuchii</name>
    <dbReference type="NCBI Taxonomy" id="84275"/>
    <lineage>
        <taxon>Eukaryota</taxon>
        <taxon>Fungi</taxon>
        <taxon>Dikarya</taxon>
        <taxon>Ascomycota</taxon>
        <taxon>Pezizomycotina</taxon>
        <taxon>Dothideomycetes</taxon>
        <taxon>Dothideomycetidae</taxon>
        <taxon>Mycosphaerellales</taxon>
        <taxon>Mycosphaerellaceae</taxon>
        <taxon>Cercospora</taxon>
    </lineage>
</organism>
<keyword evidence="1" id="KW-0472">Membrane</keyword>
<evidence type="ECO:0000256" key="1">
    <source>
        <dbReference type="SAM" id="Phobius"/>
    </source>
</evidence>
<dbReference type="AlphaFoldDB" id="A0A9P3CN98"/>
<comment type="caution">
    <text evidence="2">The sequence shown here is derived from an EMBL/GenBank/DDBJ whole genome shotgun (WGS) entry which is preliminary data.</text>
</comment>
<dbReference type="EMBL" id="BOLY01000006">
    <property type="protein sequence ID" value="GIZ45934.1"/>
    <property type="molecule type" value="Genomic_DNA"/>
</dbReference>
<keyword evidence="3" id="KW-1185">Reference proteome</keyword>
<dbReference type="OrthoDB" id="3641865at2759"/>
<evidence type="ECO:0000313" key="2">
    <source>
        <dbReference type="EMBL" id="GIZ45934.1"/>
    </source>
</evidence>
<protein>
    <submittedName>
        <fullName evidence="2">Uncharacterized protein</fullName>
    </submittedName>
</protein>
<reference evidence="2 3" key="1">
    <citation type="submission" date="2021-01" db="EMBL/GenBank/DDBJ databases">
        <title>Cercospora kikuchii MAFF 305040 whole genome shotgun sequence.</title>
        <authorList>
            <person name="Kashiwa T."/>
            <person name="Suzuki T."/>
        </authorList>
    </citation>
    <scope>NUCLEOTIDE SEQUENCE [LARGE SCALE GENOMIC DNA]</scope>
    <source>
        <strain evidence="2 3">MAFF 305040</strain>
    </source>
</reference>
<accession>A0A9P3CN98</accession>
<sequence>MAAEYAQQKQLRKRYKTYGWFDHGNFDHGESSHPSRHIRFADRSQQPRNRRGSILNVLGKLNPALKLALGVVGFVLLSAPVLVILSKISLFGVQSLCQRDILPQGSGICNHAWTKPSTAVLPSVPVGKTPLTTTFYELLELNKISPSLAFVSMPLFMIETNLSTILPAVQSDLPGTNVDALRKSSSKAFRLADQFSTKDTKYRHSSSIWNVHGIADFSSSIEQLRTALPAQSDFKTWFTELLNNNIPFRSDETLNYQLLSLYDNFIMHQLPYLEDLVFSAGATKLAIQELLGRIGQLETELIKSSHASYADTLGIMRLSAKWALEVVTRAEDHYRNLSTSLFSLFKRLGPEMESYENWWALFASRNAVSITRLRDIVMAESEQLADLFAIAMPVQEMVDKLTTGFHEDEETQERVKRKLEEAARERRIEGIDFM</sequence>
<gene>
    <name evidence="2" type="ORF">CKM354_000908000</name>
</gene>